<keyword evidence="3" id="KW-0731">Sigma factor</keyword>
<reference evidence="8 9" key="1">
    <citation type="journal article" date="2020" name="ISME J.">
        <title>Comparative genomics reveals insights into cyanobacterial evolution and habitat adaptation.</title>
        <authorList>
            <person name="Chen M.Y."/>
            <person name="Teng W.K."/>
            <person name="Zhao L."/>
            <person name="Hu C.X."/>
            <person name="Zhou Y.K."/>
            <person name="Han B.P."/>
            <person name="Song L.R."/>
            <person name="Shu W.S."/>
        </authorList>
    </citation>
    <scope>NUCLEOTIDE SEQUENCE [LARGE SCALE GENOMIC DNA]</scope>
    <source>
        <strain evidence="8 9">FACHB-248</strain>
    </source>
</reference>
<dbReference type="InterPro" id="IPR039425">
    <property type="entry name" value="RNA_pol_sigma-70-like"/>
</dbReference>
<keyword evidence="4" id="KW-0238">DNA-binding</keyword>
<evidence type="ECO:0000256" key="5">
    <source>
        <dbReference type="ARBA" id="ARBA00023163"/>
    </source>
</evidence>
<evidence type="ECO:0000259" key="6">
    <source>
        <dbReference type="Pfam" id="PF04542"/>
    </source>
</evidence>
<organism evidence="8 9">
    <name type="scientific">Scytonema hofmannii FACHB-248</name>
    <dbReference type="NCBI Taxonomy" id="1842502"/>
    <lineage>
        <taxon>Bacteria</taxon>
        <taxon>Bacillati</taxon>
        <taxon>Cyanobacteriota</taxon>
        <taxon>Cyanophyceae</taxon>
        <taxon>Nostocales</taxon>
        <taxon>Scytonemataceae</taxon>
        <taxon>Scytonema</taxon>
    </lineage>
</organism>
<dbReference type="Gene3D" id="1.10.1740.10">
    <property type="match status" value="1"/>
</dbReference>
<proteinExistence type="inferred from homology"/>
<dbReference type="PANTHER" id="PTHR43133">
    <property type="entry name" value="RNA POLYMERASE ECF-TYPE SIGMA FACTO"/>
    <property type="match status" value="1"/>
</dbReference>
<dbReference type="CDD" id="cd06171">
    <property type="entry name" value="Sigma70_r4"/>
    <property type="match status" value="1"/>
</dbReference>
<gene>
    <name evidence="8" type="ORF">H6G81_00005</name>
</gene>
<feature type="domain" description="RNA polymerase sigma-70 region 2" evidence="6">
    <location>
        <begin position="48"/>
        <end position="116"/>
    </location>
</feature>
<keyword evidence="5" id="KW-0804">Transcription</keyword>
<dbReference type="SUPFAM" id="SSF88659">
    <property type="entry name" value="Sigma3 and sigma4 domains of RNA polymerase sigma factors"/>
    <property type="match status" value="1"/>
</dbReference>
<evidence type="ECO:0000259" key="7">
    <source>
        <dbReference type="Pfam" id="PF08281"/>
    </source>
</evidence>
<keyword evidence="2" id="KW-0805">Transcription regulation</keyword>
<dbReference type="InterPro" id="IPR013324">
    <property type="entry name" value="RNA_pol_sigma_r3/r4-like"/>
</dbReference>
<protein>
    <submittedName>
        <fullName evidence="8">Sigma-70 family RNA polymerase sigma factor</fullName>
    </submittedName>
</protein>
<comment type="caution">
    <text evidence="8">The sequence shown here is derived from an EMBL/GenBank/DDBJ whole genome shotgun (WGS) entry which is preliminary data.</text>
</comment>
<dbReference type="Gene3D" id="1.10.10.10">
    <property type="entry name" value="Winged helix-like DNA-binding domain superfamily/Winged helix DNA-binding domain"/>
    <property type="match status" value="1"/>
</dbReference>
<comment type="similarity">
    <text evidence="1">Belongs to the sigma-70 factor family. ECF subfamily.</text>
</comment>
<evidence type="ECO:0000313" key="8">
    <source>
        <dbReference type="EMBL" id="MBD2602940.1"/>
    </source>
</evidence>
<dbReference type="InterPro" id="IPR036388">
    <property type="entry name" value="WH-like_DNA-bd_sf"/>
</dbReference>
<evidence type="ECO:0000313" key="9">
    <source>
        <dbReference type="Proteomes" id="UP000660380"/>
    </source>
</evidence>
<dbReference type="SUPFAM" id="SSF88946">
    <property type="entry name" value="Sigma2 domain of RNA polymerase sigma factors"/>
    <property type="match status" value="1"/>
</dbReference>
<evidence type="ECO:0000256" key="3">
    <source>
        <dbReference type="ARBA" id="ARBA00023082"/>
    </source>
</evidence>
<accession>A0ABR8GHX2</accession>
<evidence type="ECO:0000256" key="1">
    <source>
        <dbReference type="ARBA" id="ARBA00010641"/>
    </source>
</evidence>
<sequence>MNRKSCIQANPEQELLFSLSGLEIRNVLPKQSQFKALSQNNCQDFWQLWESYQDYFYNLCLKWMGGNFHDAEDALNQAMLKAWNEWTKDAKKIIHPKAWLTRLIYNFCMDVHRKHKQEAPGIENIDDIKFADHAAFCSRVEFPESNILNLEMRAYLHQRIESLPDRLRHPFILHYCQEKSYQDIAKQLALSEENVRKRIQQARRILKKQLKKYLAGEDNTSLDSLFPSLKKVIPIVEEIQPQDLPTDYVFPSLRRDVAISKSCFLATECLSSKSDETVICNSESPITTNSNGEEINYKVTVICLETLSHLWYSSPNSLGWR</sequence>
<dbReference type="InterPro" id="IPR013325">
    <property type="entry name" value="RNA_pol_sigma_r2"/>
</dbReference>
<dbReference type="EMBL" id="JACJTA010000001">
    <property type="protein sequence ID" value="MBD2602940.1"/>
    <property type="molecule type" value="Genomic_DNA"/>
</dbReference>
<keyword evidence="9" id="KW-1185">Reference proteome</keyword>
<dbReference type="InterPro" id="IPR007627">
    <property type="entry name" value="RNA_pol_sigma70_r2"/>
</dbReference>
<dbReference type="Pfam" id="PF04542">
    <property type="entry name" value="Sigma70_r2"/>
    <property type="match status" value="1"/>
</dbReference>
<evidence type="ECO:0000256" key="2">
    <source>
        <dbReference type="ARBA" id="ARBA00023015"/>
    </source>
</evidence>
<feature type="domain" description="RNA polymerase sigma factor 70 region 4 type 2" evidence="7">
    <location>
        <begin position="154"/>
        <end position="204"/>
    </location>
</feature>
<dbReference type="InterPro" id="IPR014284">
    <property type="entry name" value="RNA_pol_sigma-70_dom"/>
</dbReference>
<dbReference type="NCBIfam" id="TIGR02937">
    <property type="entry name" value="sigma70-ECF"/>
    <property type="match status" value="1"/>
</dbReference>
<dbReference type="Proteomes" id="UP000660380">
    <property type="component" value="Unassembled WGS sequence"/>
</dbReference>
<name>A0ABR8GHX2_9CYAN</name>
<dbReference type="PANTHER" id="PTHR43133:SF8">
    <property type="entry name" value="RNA POLYMERASE SIGMA FACTOR HI_1459-RELATED"/>
    <property type="match status" value="1"/>
</dbReference>
<dbReference type="InterPro" id="IPR013249">
    <property type="entry name" value="RNA_pol_sigma70_r4_t2"/>
</dbReference>
<evidence type="ECO:0000256" key="4">
    <source>
        <dbReference type="ARBA" id="ARBA00023125"/>
    </source>
</evidence>
<dbReference type="Pfam" id="PF08281">
    <property type="entry name" value="Sigma70_r4_2"/>
    <property type="match status" value="1"/>
</dbReference>